<dbReference type="GO" id="GO:0003677">
    <property type="term" value="F:DNA binding"/>
    <property type="evidence" value="ECO:0007669"/>
    <property type="project" value="UniProtKB-KW"/>
</dbReference>
<dbReference type="PANTHER" id="PTHR13356">
    <property type="entry name" value="OB FOLD NUCLEIC ACID BINDING PROTEIN-RELATED"/>
    <property type="match status" value="1"/>
</dbReference>
<name>A0A0H1QZG9_9EURY</name>
<dbReference type="STRING" id="1550566.SZ63_03975"/>
<dbReference type="PATRIC" id="fig|1550566.3.peg.851"/>
<dbReference type="AlphaFoldDB" id="A0A0H1QZG9"/>
<evidence type="ECO:0000313" key="2">
    <source>
        <dbReference type="EMBL" id="KLK88214.1"/>
    </source>
</evidence>
<dbReference type="OrthoDB" id="6262at2157"/>
<organism evidence="2 3">
    <name type="scientific">Methanoculleus sediminis</name>
    <dbReference type="NCBI Taxonomy" id="1550566"/>
    <lineage>
        <taxon>Archaea</taxon>
        <taxon>Methanobacteriati</taxon>
        <taxon>Methanobacteriota</taxon>
        <taxon>Stenosarchaea group</taxon>
        <taxon>Methanomicrobia</taxon>
        <taxon>Methanomicrobiales</taxon>
        <taxon>Methanomicrobiaceae</taxon>
        <taxon>Methanoculleus</taxon>
    </lineage>
</organism>
<keyword evidence="3" id="KW-1185">Reference proteome</keyword>
<protein>
    <submittedName>
        <fullName evidence="2">Nucleotide-binding protein</fullName>
    </submittedName>
</protein>
<evidence type="ECO:0000256" key="1">
    <source>
        <dbReference type="ARBA" id="ARBA00023125"/>
    </source>
</evidence>
<dbReference type="RefSeq" id="WP_048181546.1">
    <property type="nucleotide sequence ID" value="NZ_JXOJ01000002.1"/>
</dbReference>
<accession>A0A0H1QZG9</accession>
<dbReference type="Gene3D" id="2.40.50.140">
    <property type="entry name" value="Nucleic acid-binding proteins"/>
    <property type="match status" value="3"/>
</dbReference>
<comment type="caution">
    <text evidence="2">The sequence shown here is derived from an EMBL/GenBank/DDBJ whole genome shotgun (WGS) entry which is preliminary data.</text>
</comment>
<dbReference type="SUPFAM" id="SSF50249">
    <property type="entry name" value="Nucleic acid-binding proteins"/>
    <property type="match status" value="3"/>
</dbReference>
<proteinExistence type="predicted"/>
<dbReference type="InterPro" id="IPR012340">
    <property type="entry name" value="NA-bd_OB-fold"/>
</dbReference>
<dbReference type="PANTHER" id="PTHR13356:SF0">
    <property type="entry name" value="SOSS COMPLEX SUBUNIT B HOMOLOG"/>
    <property type="match status" value="1"/>
</dbReference>
<keyword evidence="1" id="KW-0238">DNA-binding</keyword>
<dbReference type="GO" id="GO:0010212">
    <property type="term" value="P:response to ionizing radiation"/>
    <property type="evidence" value="ECO:0007669"/>
    <property type="project" value="TreeGrafter"/>
</dbReference>
<gene>
    <name evidence="2" type="ORF">SZ63_03975</name>
</gene>
<reference evidence="2 3" key="1">
    <citation type="journal article" date="2015" name="Int. J. Syst. Evol. Microbiol.">
        <title>Methanoculleus sediminis sp. nov., a methanogen from sediments near a submarine mud volcano.</title>
        <authorList>
            <person name="Chen S.C."/>
            <person name="Chen M.F."/>
            <person name="Lai M.C."/>
            <person name="Weng C.Y."/>
            <person name="Wu S.Y."/>
            <person name="Lin S."/>
            <person name="Yang T.F."/>
            <person name="Chen P.C."/>
        </authorList>
    </citation>
    <scope>NUCLEOTIDE SEQUENCE [LARGE SCALE GENOMIC DNA]</scope>
    <source>
        <strain evidence="2 3">S3Fa</strain>
    </source>
</reference>
<dbReference type="CDD" id="cd04491">
    <property type="entry name" value="SoSSB_OBF"/>
    <property type="match status" value="3"/>
</dbReference>
<dbReference type="Proteomes" id="UP000035301">
    <property type="component" value="Unassembled WGS sequence"/>
</dbReference>
<dbReference type="InterPro" id="IPR051231">
    <property type="entry name" value="SOSS-B"/>
</dbReference>
<dbReference type="GO" id="GO:0000724">
    <property type="term" value="P:double-strand break repair via homologous recombination"/>
    <property type="evidence" value="ECO:0007669"/>
    <property type="project" value="TreeGrafter"/>
</dbReference>
<sequence>MKFHYLLVDDLLAKEEFERRVEEKVAESGDLLDERTAAMLVVRDLGRSHIRIRDLAAAPSLACFFAKVLSVGEPREFERPDGTPGIVANVTVGDETGRARLTLWDEKAAAVAEIEAGDVLEILGRPKGKGKVPDVTAVAVQEAACEISCDEDADASVPGPAGDLEARLISIGSPRTFTRRDGTPGEMVEAVIGNEDGVFRLVAWAPDVLLGVEPGEMVVIRGAVARESDRGIEYSLGESASVLRSDREIDLPMDTIAGIEEGGAYSLAGTVLSVQPSRSFTTRNGRQSSVRNLVIADSTGEIPLVAWGEKADEHLVPGDRIEVYNATARRGRYGDLEVHLSWGSALVILAQEEEEIEVTGTIVATRQGTALDTGDACYLLDEPLPVGYVVRARGTVHRGVISPSSLEAVQPDPDGLQRRLDRFAEEPRS</sequence>
<evidence type="ECO:0000313" key="3">
    <source>
        <dbReference type="Proteomes" id="UP000035301"/>
    </source>
</evidence>
<dbReference type="EMBL" id="JXOJ01000002">
    <property type="protein sequence ID" value="KLK88214.1"/>
    <property type="molecule type" value="Genomic_DNA"/>
</dbReference>